<proteinExistence type="predicted"/>
<dbReference type="AlphaFoldDB" id="A0A0F9JXL7"/>
<evidence type="ECO:0000313" key="1">
    <source>
        <dbReference type="EMBL" id="KKM74458.1"/>
    </source>
</evidence>
<gene>
    <name evidence="1" type="ORF">LCGC14_1400170</name>
</gene>
<sequence>MNRIMEDIKEENYKFLGKYKNFSRVNKELNKINENNREEEKERS</sequence>
<comment type="caution">
    <text evidence="1">The sequence shown here is derived from an EMBL/GenBank/DDBJ whole genome shotgun (WGS) entry which is preliminary data.</text>
</comment>
<dbReference type="EMBL" id="LAZR01009138">
    <property type="protein sequence ID" value="KKM74458.1"/>
    <property type="molecule type" value="Genomic_DNA"/>
</dbReference>
<organism evidence="1">
    <name type="scientific">marine sediment metagenome</name>
    <dbReference type="NCBI Taxonomy" id="412755"/>
    <lineage>
        <taxon>unclassified sequences</taxon>
        <taxon>metagenomes</taxon>
        <taxon>ecological metagenomes</taxon>
    </lineage>
</organism>
<protein>
    <submittedName>
        <fullName evidence="1">Uncharacterized protein</fullName>
    </submittedName>
</protein>
<name>A0A0F9JXL7_9ZZZZ</name>
<accession>A0A0F9JXL7</accession>
<reference evidence="1" key="1">
    <citation type="journal article" date="2015" name="Nature">
        <title>Complex archaea that bridge the gap between prokaryotes and eukaryotes.</title>
        <authorList>
            <person name="Spang A."/>
            <person name="Saw J.H."/>
            <person name="Jorgensen S.L."/>
            <person name="Zaremba-Niedzwiedzka K."/>
            <person name="Martijn J."/>
            <person name="Lind A.E."/>
            <person name="van Eijk R."/>
            <person name="Schleper C."/>
            <person name="Guy L."/>
            <person name="Ettema T.J."/>
        </authorList>
    </citation>
    <scope>NUCLEOTIDE SEQUENCE</scope>
</reference>